<dbReference type="AlphaFoldDB" id="X0TSM2"/>
<feature type="non-terminal residue" evidence="1">
    <location>
        <position position="33"/>
    </location>
</feature>
<protein>
    <submittedName>
        <fullName evidence="1">Uncharacterized protein</fullName>
    </submittedName>
</protein>
<sequence length="33" mass="3944">MEEEYWLKFGFKENGDLTCIRTISESKPTEKFS</sequence>
<proteinExistence type="predicted"/>
<gene>
    <name evidence="1" type="ORF">S01H1_26378</name>
</gene>
<accession>X0TSM2</accession>
<reference evidence="1" key="1">
    <citation type="journal article" date="2014" name="Front. Microbiol.">
        <title>High frequency of phylogenetically diverse reductive dehalogenase-homologous genes in deep subseafloor sedimentary metagenomes.</title>
        <authorList>
            <person name="Kawai M."/>
            <person name="Futagami T."/>
            <person name="Toyoda A."/>
            <person name="Takaki Y."/>
            <person name="Nishi S."/>
            <person name="Hori S."/>
            <person name="Arai W."/>
            <person name="Tsubouchi T."/>
            <person name="Morono Y."/>
            <person name="Uchiyama I."/>
            <person name="Ito T."/>
            <person name="Fujiyama A."/>
            <person name="Inagaki F."/>
            <person name="Takami H."/>
        </authorList>
    </citation>
    <scope>NUCLEOTIDE SEQUENCE</scope>
    <source>
        <strain evidence="1">Expedition CK06-06</strain>
    </source>
</reference>
<name>X0TSM2_9ZZZZ</name>
<dbReference type="EMBL" id="BARS01015988">
    <property type="protein sequence ID" value="GAF96553.1"/>
    <property type="molecule type" value="Genomic_DNA"/>
</dbReference>
<evidence type="ECO:0000313" key="1">
    <source>
        <dbReference type="EMBL" id="GAF96553.1"/>
    </source>
</evidence>
<organism evidence="1">
    <name type="scientific">marine sediment metagenome</name>
    <dbReference type="NCBI Taxonomy" id="412755"/>
    <lineage>
        <taxon>unclassified sequences</taxon>
        <taxon>metagenomes</taxon>
        <taxon>ecological metagenomes</taxon>
    </lineage>
</organism>
<comment type="caution">
    <text evidence="1">The sequence shown here is derived from an EMBL/GenBank/DDBJ whole genome shotgun (WGS) entry which is preliminary data.</text>
</comment>